<evidence type="ECO:0000313" key="2">
    <source>
        <dbReference type="EMBL" id="KTG29414.1"/>
    </source>
</evidence>
<organism evidence="2 3">
    <name type="scientific">Haloferax profundi</name>
    <dbReference type="NCBI Taxonomy" id="1544718"/>
    <lineage>
        <taxon>Archaea</taxon>
        <taxon>Methanobacteriati</taxon>
        <taxon>Methanobacteriota</taxon>
        <taxon>Stenosarchaea group</taxon>
        <taxon>Halobacteria</taxon>
        <taxon>Halobacteriales</taxon>
        <taxon>Haloferacaceae</taxon>
        <taxon>Haloferax</taxon>
    </lineage>
</organism>
<dbReference type="RefSeq" id="WP_058571481.1">
    <property type="nucleotide sequence ID" value="NZ_LOPV01000101.1"/>
</dbReference>
<feature type="transmembrane region" description="Helical" evidence="1">
    <location>
        <begin position="87"/>
        <end position="104"/>
    </location>
</feature>
<evidence type="ECO:0000256" key="1">
    <source>
        <dbReference type="SAM" id="Phobius"/>
    </source>
</evidence>
<dbReference type="OrthoDB" id="342056at2157"/>
<keyword evidence="1" id="KW-0812">Transmembrane</keyword>
<keyword evidence="1" id="KW-0472">Membrane</keyword>
<feature type="transmembrane region" description="Helical" evidence="1">
    <location>
        <begin position="52"/>
        <end position="75"/>
    </location>
</feature>
<protein>
    <submittedName>
        <fullName evidence="2">Uncharacterized protein</fullName>
    </submittedName>
</protein>
<evidence type="ECO:0000313" key="3">
    <source>
        <dbReference type="Proteomes" id="UP000053157"/>
    </source>
</evidence>
<dbReference type="EMBL" id="LOPV01000101">
    <property type="protein sequence ID" value="KTG29414.1"/>
    <property type="molecule type" value="Genomic_DNA"/>
</dbReference>
<keyword evidence="3" id="KW-1185">Reference proteome</keyword>
<feature type="transmembrane region" description="Helical" evidence="1">
    <location>
        <begin position="20"/>
        <end position="45"/>
    </location>
</feature>
<keyword evidence="1" id="KW-1133">Transmembrane helix</keyword>
<dbReference type="AlphaFoldDB" id="A0A0W1ST73"/>
<dbReference type="InterPro" id="IPR055894">
    <property type="entry name" value="DUF7471"/>
</dbReference>
<reference evidence="2 3" key="1">
    <citation type="submission" date="2015-12" db="EMBL/GenBank/DDBJ databases">
        <title>Haloferax profundi sp. nov. isolated from the Discovery deep brine-seawater interface in the Red Sea.</title>
        <authorList>
            <person name="Zhang G."/>
            <person name="Stingl U."/>
            <person name="Rashid M."/>
        </authorList>
    </citation>
    <scope>NUCLEOTIDE SEQUENCE [LARGE SCALE GENOMIC DNA]</scope>
    <source>
        <strain evidence="2 3">SB29</strain>
    </source>
</reference>
<dbReference type="Proteomes" id="UP000053157">
    <property type="component" value="Unassembled WGS sequence"/>
</dbReference>
<dbReference type="Pfam" id="PF24283">
    <property type="entry name" value="DUF7471"/>
    <property type="match status" value="1"/>
</dbReference>
<accession>A0A0W1ST73</accession>
<sequence>MEPLLRFALVPGHVQTAESPFVTVVVALAGIASVTLAGLGVAVFYRRQTRSHLLIALALLAFASRAGIAALSFGGVLSDFDHHVVEHALDLVMAGLVLAAIYYARTIERETGVNEP</sequence>
<gene>
    <name evidence="2" type="ORF">AUR66_10465</name>
</gene>
<comment type="caution">
    <text evidence="2">The sequence shown here is derived from an EMBL/GenBank/DDBJ whole genome shotgun (WGS) entry which is preliminary data.</text>
</comment>
<proteinExistence type="predicted"/>
<name>A0A0W1ST73_9EURY</name>